<organism evidence="2 3">
    <name type="scientific">Ectocarpus siliculosus</name>
    <name type="common">Brown alga</name>
    <name type="synonym">Conferva siliculosa</name>
    <dbReference type="NCBI Taxonomy" id="2880"/>
    <lineage>
        <taxon>Eukaryota</taxon>
        <taxon>Sar</taxon>
        <taxon>Stramenopiles</taxon>
        <taxon>Ochrophyta</taxon>
        <taxon>PX clade</taxon>
        <taxon>Phaeophyceae</taxon>
        <taxon>Ectocarpales</taxon>
        <taxon>Ectocarpaceae</taxon>
        <taxon>Ectocarpus</taxon>
    </lineage>
</organism>
<evidence type="ECO:0000256" key="1">
    <source>
        <dbReference type="SAM" id="MobiDB-lite"/>
    </source>
</evidence>
<accession>D8LRM3</accession>
<gene>
    <name evidence="2" type="ORF">Esi_0069_0049</name>
</gene>
<evidence type="ECO:0000313" key="3">
    <source>
        <dbReference type="Proteomes" id="UP000002630"/>
    </source>
</evidence>
<evidence type="ECO:0000313" key="2">
    <source>
        <dbReference type="EMBL" id="CBN77784.1"/>
    </source>
</evidence>
<dbReference type="InterPro" id="IPR029063">
    <property type="entry name" value="SAM-dependent_MTases_sf"/>
</dbReference>
<dbReference type="OrthoDB" id="5835829at2759"/>
<keyword evidence="3" id="KW-1185">Reference proteome</keyword>
<dbReference type="Gene3D" id="3.40.50.150">
    <property type="entry name" value="Vaccinia Virus protein VP39"/>
    <property type="match status" value="1"/>
</dbReference>
<reference evidence="2 3" key="1">
    <citation type="journal article" date="2010" name="Nature">
        <title>The Ectocarpus genome and the independent evolution of multicellularity in brown algae.</title>
        <authorList>
            <person name="Cock J.M."/>
            <person name="Sterck L."/>
            <person name="Rouze P."/>
            <person name="Scornet D."/>
            <person name="Allen A.E."/>
            <person name="Amoutzias G."/>
            <person name="Anthouard V."/>
            <person name="Artiguenave F."/>
            <person name="Aury J.M."/>
            <person name="Badger J.H."/>
            <person name="Beszteri B."/>
            <person name="Billiau K."/>
            <person name="Bonnet E."/>
            <person name="Bothwell J.H."/>
            <person name="Bowler C."/>
            <person name="Boyen C."/>
            <person name="Brownlee C."/>
            <person name="Carrano C.J."/>
            <person name="Charrier B."/>
            <person name="Cho G.Y."/>
            <person name="Coelho S.M."/>
            <person name="Collen J."/>
            <person name="Corre E."/>
            <person name="Da Silva C."/>
            <person name="Delage L."/>
            <person name="Delaroque N."/>
            <person name="Dittami S.M."/>
            <person name="Doulbeau S."/>
            <person name="Elias M."/>
            <person name="Farnham G."/>
            <person name="Gachon C.M."/>
            <person name="Gschloessl B."/>
            <person name="Heesch S."/>
            <person name="Jabbari K."/>
            <person name="Jubin C."/>
            <person name="Kawai H."/>
            <person name="Kimura K."/>
            <person name="Kloareg B."/>
            <person name="Kupper F.C."/>
            <person name="Lang D."/>
            <person name="Le Bail A."/>
            <person name="Leblanc C."/>
            <person name="Lerouge P."/>
            <person name="Lohr M."/>
            <person name="Lopez P.J."/>
            <person name="Martens C."/>
            <person name="Maumus F."/>
            <person name="Michel G."/>
            <person name="Miranda-Saavedra D."/>
            <person name="Morales J."/>
            <person name="Moreau H."/>
            <person name="Motomura T."/>
            <person name="Nagasato C."/>
            <person name="Napoli C.A."/>
            <person name="Nelson D.R."/>
            <person name="Nyvall-Collen P."/>
            <person name="Peters A.F."/>
            <person name="Pommier C."/>
            <person name="Potin P."/>
            <person name="Poulain J."/>
            <person name="Quesneville H."/>
            <person name="Read B."/>
            <person name="Rensing S.A."/>
            <person name="Ritter A."/>
            <person name="Rousvoal S."/>
            <person name="Samanta M."/>
            <person name="Samson G."/>
            <person name="Schroeder D.C."/>
            <person name="Segurens B."/>
            <person name="Strittmatter M."/>
            <person name="Tonon T."/>
            <person name="Tregear J.W."/>
            <person name="Valentin K."/>
            <person name="von Dassow P."/>
            <person name="Yamagishi T."/>
            <person name="Van de Peer Y."/>
            <person name="Wincker P."/>
        </authorList>
    </citation>
    <scope>NUCLEOTIDE SEQUENCE [LARGE SCALE GENOMIC DNA]</scope>
    <source>
        <strain evidence="3">Ec32 / CCAP1310/4</strain>
    </source>
</reference>
<dbReference type="EMBL" id="FN648916">
    <property type="protein sequence ID" value="CBN77784.1"/>
    <property type="molecule type" value="Genomic_DNA"/>
</dbReference>
<dbReference type="EMBL" id="FN649751">
    <property type="protein sequence ID" value="CBN77784.1"/>
    <property type="molecule type" value="Genomic_DNA"/>
</dbReference>
<proteinExistence type="predicted"/>
<dbReference type="InParanoid" id="D8LRM3"/>
<dbReference type="Proteomes" id="UP000002630">
    <property type="component" value="Linkage Group LG26"/>
</dbReference>
<feature type="compositionally biased region" description="Basic and acidic residues" evidence="1">
    <location>
        <begin position="131"/>
        <end position="141"/>
    </location>
</feature>
<dbReference type="SUPFAM" id="SSF53335">
    <property type="entry name" value="S-adenosyl-L-methionine-dependent methyltransferases"/>
    <property type="match status" value="1"/>
</dbReference>
<dbReference type="eggNOG" id="ENOG502S8ND">
    <property type="taxonomic scope" value="Eukaryota"/>
</dbReference>
<name>D8LRM3_ECTSI</name>
<dbReference type="AlphaFoldDB" id="D8LRM3"/>
<protein>
    <submittedName>
        <fullName evidence="2">FkbM</fullName>
    </submittedName>
</protein>
<sequence>MAYPRKLLEDLQGTMFEYLHQDEAEFLYEEVFVRRCYFQHGIRVEEGAVVVDAGANIGLFSLQCLREAKGVQVFAFEPIPVIYDVLVRNLFNASSGPVKEGTCPKPVALRVALGAEQAEEEFYFFRDNPGESTRHRGERGEQQQALEADVDAASWRRVVEEGKHPDRARGARY</sequence>
<dbReference type="InterPro" id="IPR006342">
    <property type="entry name" value="FkbM_mtfrase"/>
</dbReference>
<feature type="region of interest" description="Disordered" evidence="1">
    <location>
        <begin position="131"/>
        <end position="152"/>
    </location>
</feature>
<dbReference type="NCBIfam" id="TIGR01444">
    <property type="entry name" value="fkbM_fam"/>
    <property type="match status" value="1"/>
</dbReference>